<keyword evidence="11 23" id="KW-1133">Transmembrane helix</keyword>
<dbReference type="Pfam" id="PF12349">
    <property type="entry name" value="Sterol-sensing"/>
    <property type="match status" value="1"/>
</dbReference>
<dbReference type="PANTHER" id="PTHR46378:SF1">
    <property type="entry name" value="STEROL REGULATORY ELEMENT-BINDING PROTEIN CLEAVAGE-ACTIVATING PROTEIN"/>
    <property type="match status" value="1"/>
</dbReference>
<dbReference type="SUPFAM" id="SSF50978">
    <property type="entry name" value="WD40 repeat-like"/>
    <property type="match status" value="1"/>
</dbReference>
<dbReference type="InterPro" id="IPR057042">
    <property type="entry name" value="Beta-prop_SCAP"/>
</dbReference>
<evidence type="ECO:0000256" key="1">
    <source>
        <dbReference type="ARBA" id="ARBA00004477"/>
    </source>
</evidence>
<keyword evidence="8 23" id="KW-0812">Transmembrane</keyword>
<keyword evidence="6" id="KW-0153">Cholesterol metabolism</keyword>
<keyword evidence="17" id="KW-0325">Glycoprotein</keyword>
<keyword evidence="10" id="KW-0256">Endoplasmic reticulum</keyword>
<evidence type="ECO:0000256" key="10">
    <source>
        <dbReference type="ARBA" id="ARBA00022824"/>
    </source>
</evidence>
<evidence type="ECO:0000313" key="25">
    <source>
        <dbReference type="EMBL" id="CAD7249786.1"/>
    </source>
</evidence>
<evidence type="ECO:0000313" key="26">
    <source>
        <dbReference type="Proteomes" id="UP000677054"/>
    </source>
</evidence>
<feature type="transmembrane region" description="Helical" evidence="23">
    <location>
        <begin position="292"/>
        <end position="319"/>
    </location>
</feature>
<evidence type="ECO:0000256" key="22">
    <source>
        <dbReference type="SAM" id="MobiDB-lite"/>
    </source>
</evidence>
<keyword evidence="9" id="KW-0677">Repeat</keyword>
<gene>
    <name evidence="25" type="ORF">DSTB1V02_LOCUS9573</name>
</gene>
<comment type="function">
    <text evidence="20">Escort protein required for cholesterol as well as lipid homeostasis. Regulates export of the SCAP-SREBP complex from the endoplasmic reticulum to the Golgi upon low cholesterol, thereby regulating the processing of sterol regulatory element-binding proteins (SREBPs) SREBF1/SREBP1 and SREBF2/SREBP2. At high sterol concentrations, formation of a ternary complex with INSIG (INSIG1 or INSIG2) leads to mask the ER export signal in SCAP, promoting retention of the complex in the endoplasmic reticulum. Low sterol concentrations trigger release of INSIG, a conformational change in the SSD domain of SCAP, unmasking of the ER export signal, promoting recruitment into COPII-coated vesicles and transport of the SCAP-SREBP to the Golgi: in the Golgi, SREBPs are then processed, releasing the transcription factor fragment of SREBPs from the membrane, its import into the nucleus and up-regulation of LDLR, INSIG1 and the mevalonate pathway. Binds cholesterol via its SSD domain.</text>
</comment>
<evidence type="ECO:0000256" key="13">
    <source>
        <dbReference type="ARBA" id="ARBA00023098"/>
    </source>
</evidence>
<feature type="transmembrane region" description="Helical" evidence="23">
    <location>
        <begin position="39"/>
        <end position="57"/>
    </location>
</feature>
<feature type="transmembrane region" description="Helical" evidence="23">
    <location>
        <begin position="536"/>
        <end position="562"/>
    </location>
</feature>
<dbReference type="Pfam" id="PF00400">
    <property type="entry name" value="WD40"/>
    <property type="match status" value="1"/>
</dbReference>
<evidence type="ECO:0000256" key="20">
    <source>
        <dbReference type="ARBA" id="ARBA00045958"/>
    </source>
</evidence>
<dbReference type="Gene3D" id="1.20.1640.10">
    <property type="entry name" value="Multidrug efflux transporter AcrB transmembrane domain"/>
    <property type="match status" value="1"/>
</dbReference>
<reference evidence="25" key="1">
    <citation type="submission" date="2020-11" db="EMBL/GenBank/DDBJ databases">
        <authorList>
            <person name="Tran Van P."/>
        </authorList>
    </citation>
    <scope>NUCLEOTIDE SEQUENCE</scope>
</reference>
<feature type="domain" description="SSD" evidence="24">
    <location>
        <begin position="302"/>
        <end position="460"/>
    </location>
</feature>
<dbReference type="InterPro" id="IPR001680">
    <property type="entry name" value="WD40_rpt"/>
</dbReference>
<feature type="transmembrane region" description="Helical" evidence="23">
    <location>
        <begin position="437"/>
        <end position="458"/>
    </location>
</feature>
<dbReference type="Proteomes" id="UP000677054">
    <property type="component" value="Unassembled WGS sequence"/>
</dbReference>
<evidence type="ECO:0000256" key="2">
    <source>
        <dbReference type="ARBA" id="ARBA00004557"/>
    </source>
</evidence>
<keyword evidence="26" id="KW-1185">Reference proteome</keyword>
<evidence type="ECO:0000256" key="14">
    <source>
        <dbReference type="ARBA" id="ARBA00023121"/>
    </source>
</evidence>
<dbReference type="GO" id="GO:0005789">
    <property type="term" value="C:endoplasmic reticulum membrane"/>
    <property type="evidence" value="ECO:0007669"/>
    <property type="project" value="UniProtKB-SubCell"/>
</dbReference>
<keyword evidence="15 23" id="KW-0472">Membrane</keyword>
<evidence type="ECO:0000256" key="21">
    <source>
        <dbReference type="PROSITE-ProRule" id="PRU00221"/>
    </source>
</evidence>
<evidence type="ECO:0000256" key="19">
    <source>
        <dbReference type="ARBA" id="ARBA00023329"/>
    </source>
</evidence>
<dbReference type="OrthoDB" id="361494at2759"/>
<organism evidence="25">
    <name type="scientific">Darwinula stevensoni</name>
    <dbReference type="NCBI Taxonomy" id="69355"/>
    <lineage>
        <taxon>Eukaryota</taxon>
        <taxon>Metazoa</taxon>
        <taxon>Ecdysozoa</taxon>
        <taxon>Arthropoda</taxon>
        <taxon>Crustacea</taxon>
        <taxon>Oligostraca</taxon>
        <taxon>Ostracoda</taxon>
        <taxon>Podocopa</taxon>
        <taxon>Podocopida</taxon>
        <taxon>Darwinulocopina</taxon>
        <taxon>Darwinuloidea</taxon>
        <taxon>Darwinulidae</taxon>
        <taxon>Darwinula</taxon>
    </lineage>
</organism>
<evidence type="ECO:0000256" key="8">
    <source>
        <dbReference type="ARBA" id="ARBA00022692"/>
    </source>
</evidence>
<dbReference type="InterPro" id="IPR036322">
    <property type="entry name" value="WD40_repeat_dom_sf"/>
</dbReference>
<dbReference type="InterPro" id="IPR015943">
    <property type="entry name" value="WD40/YVTN_repeat-like_dom_sf"/>
</dbReference>
<dbReference type="GO" id="GO:0012507">
    <property type="term" value="C:ER to Golgi transport vesicle membrane"/>
    <property type="evidence" value="ECO:0007669"/>
    <property type="project" value="UniProtKB-SubCell"/>
</dbReference>
<dbReference type="SMART" id="SM00320">
    <property type="entry name" value="WD40"/>
    <property type="match status" value="6"/>
</dbReference>
<dbReference type="SUPFAM" id="SSF82866">
    <property type="entry name" value="Multidrug efflux transporter AcrB transmembrane domain"/>
    <property type="match status" value="1"/>
</dbReference>
<evidence type="ECO:0000259" key="24">
    <source>
        <dbReference type="PROSITE" id="PS50156"/>
    </source>
</evidence>
<dbReference type="PROSITE" id="PS50082">
    <property type="entry name" value="WD_REPEATS_2"/>
    <property type="match status" value="2"/>
</dbReference>
<keyword evidence="12" id="KW-0333">Golgi apparatus</keyword>
<dbReference type="Pfam" id="PF24006">
    <property type="entry name" value="SCAP_N"/>
    <property type="match status" value="1"/>
</dbReference>
<evidence type="ECO:0000256" key="18">
    <source>
        <dbReference type="ARBA" id="ARBA00023221"/>
    </source>
</evidence>
<dbReference type="Pfam" id="PF24017">
    <property type="entry name" value="Beta-prop_SCAP"/>
    <property type="match status" value="1"/>
</dbReference>
<dbReference type="PROSITE" id="PS50156">
    <property type="entry name" value="SSD"/>
    <property type="match status" value="1"/>
</dbReference>
<accession>A0A7R9A9C2</accession>
<dbReference type="Gene3D" id="2.130.10.10">
    <property type="entry name" value="YVTN repeat-like/Quinoprotein amine dehydrogenase"/>
    <property type="match status" value="2"/>
</dbReference>
<feature type="transmembrane region" description="Helical" evidence="23">
    <location>
        <begin position="331"/>
        <end position="360"/>
    </location>
</feature>
<dbReference type="EMBL" id="CAJPEV010002487">
    <property type="protein sequence ID" value="CAG0897071.1"/>
    <property type="molecule type" value="Genomic_DNA"/>
</dbReference>
<keyword evidence="19" id="KW-0968">Cytoplasmic vesicle</keyword>
<dbReference type="AlphaFoldDB" id="A0A7R9A9C2"/>
<dbReference type="InterPro" id="IPR019775">
    <property type="entry name" value="WD40_repeat_CS"/>
</dbReference>
<name>A0A7R9A9C2_9CRUS</name>
<dbReference type="InterPro" id="IPR000731">
    <property type="entry name" value="SSD"/>
</dbReference>
<dbReference type="GO" id="GO:0032936">
    <property type="term" value="C:SREBP-SCAP complex"/>
    <property type="evidence" value="ECO:0007669"/>
    <property type="project" value="TreeGrafter"/>
</dbReference>
<keyword evidence="13" id="KW-0443">Lipid metabolism</keyword>
<evidence type="ECO:0000256" key="16">
    <source>
        <dbReference type="ARBA" id="ARBA00023166"/>
    </source>
</evidence>
<sequence length="1197" mass="132718">METKGKEGKRKRQASSHSIPDRVGQIYYAFGLYISNHPFLVIGLALLVTLLACYPLMKLPLPGRFPKTVTMSVEDFEDFYKALVENKTSTDVETWDVPWLKSPPLAYIQQVVIKASVSPWTDEMILTDAFRGPLAAAFQLTELVSNFQSPNGKTLSEYCTHVEEPLHYLPSNISVLFPHYNCLLLSPANIWKKAQHLFLQDSDFLHSIHRLQARKLLEITKDSSSSLTELFFGVPIKESGLKRFLSQSRQRVITYAVTLAVSRYDAGFLGSLDQRLKEQFQRQNSSKEVLHVFYPTQVTFMEVLPILATLVAIFSYMSFSVYKMELLKSKFVMAFSAVLTVIASLCVSLGVCSLLGLSFHWTGKEVLPYLVLVIGLENTLVLTRSVVSTPSSLDVKIRVAQGLSKEGWSITKNLLAEMTILTVGFLTFIPSMQEFCLFAFVAIVSDFFLQLTFFATILSIDIRRLDLDEASTLPRHKVQQGQHHRTYSRSSSIGGGGHYPSYVVAASYGAPFVVHLPRRLRLVYFWAQVRFFQRCFLVFMIIWLSFIIYQVGILSSLAFLAIPTNGSSTPHSQSHLSQKTSSIHPNAKLSGRNASTSEDMRLMHRDLRIHVQLPPSHWPTLFGIYNMSLWGQYITILPPILLSLSVDPEDVKRWRHPQDVDASDKLHKRGFAPAALDSFDSSDGELGPQLRHLVAPSGGQGGPFVPQSPLETTLFIILAIPSVVFTAYLTLVLYRCVCTRHYAEWRSSWDQKEEQEDTEIIMESIPMVLNGHSQEVECVGVGGSYLASASLDGTINLWDVEKGTCQITIHRPSCSSMQTPKSSHSSTDFRKVDEEIQGQWKSSVHTHRRNLSAGSIFLSDSQRSEPDQSCSSSCIWSMSCTRNLLAVGTSSGSIEIYEVGSGQPRCLCEGSLGDGVMGVHLSGGNVIAAHLSGTLRFYALRPSPSQTYPSSRTPLPKGHTRSSSAGSMAVLLPSSGTATGNLTLIEVKSIQAHQQPIIVSECKGGLLITGGQDHLIKVFSVEKSEAMYTLHGHYGPITAIFMDVSTSPLAGSASQDGTLCLWDLSLGSCMYSIQAHDGCVCSLTHTSSYVISMGTDDTVCIWERLLGHLLHVLKLDSSYASCMLMLSSSLLVTSKQGSLVIWDVRVGEPVRILRLGDADESTRVKQLLLVDDHHIVCDYGNQLKVIRFPLVLKYKDD</sequence>
<evidence type="ECO:0000256" key="9">
    <source>
        <dbReference type="ARBA" id="ARBA00022737"/>
    </source>
</evidence>
<evidence type="ECO:0000256" key="23">
    <source>
        <dbReference type="SAM" id="Phobius"/>
    </source>
</evidence>
<evidence type="ECO:0000256" key="6">
    <source>
        <dbReference type="ARBA" id="ARBA00022548"/>
    </source>
</evidence>
<dbReference type="PROSITE" id="PS50294">
    <property type="entry name" value="WD_REPEATS_REGION"/>
    <property type="match status" value="1"/>
</dbReference>
<feature type="transmembrane region" description="Helical" evidence="23">
    <location>
        <begin position="414"/>
        <end position="431"/>
    </location>
</feature>
<feature type="repeat" description="WD" evidence="21">
    <location>
        <begin position="769"/>
        <end position="808"/>
    </location>
</feature>
<feature type="compositionally biased region" description="Polar residues" evidence="22">
    <location>
        <begin position="570"/>
        <end position="584"/>
    </location>
</feature>
<evidence type="ECO:0000256" key="3">
    <source>
        <dbReference type="ARBA" id="ARBA00004653"/>
    </source>
</evidence>
<dbReference type="PANTHER" id="PTHR46378">
    <property type="entry name" value="STEROL REGULATORY ELEMENT-BINDING PROTEIN CLEAVAGE-ACTIVATING PROTEIN"/>
    <property type="match status" value="1"/>
</dbReference>
<dbReference type="EMBL" id="LR902004">
    <property type="protein sequence ID" value="CAD7249786.1"/>
    <property type="molecule type" value="Genomic_DNA"/>
</dbReference>
<keyword evidence="18" id="KW-0753">Steroid metabolism</keyword>
<dbReference type="InterPro" id="IPR053958">
    <property type="entry name" value="HMGCR/SNAP/NPC1-like_SSD"/>
</dbReference>
<feature type="repeat" description="WD" evidence="21">
    <location>
        <begin position="1030"/>
        <end position="1072"/>
    </location>
</feature>
<dbReference type="GO" id="GO:0045540">
    <property type="term" value="P:regulation of cholesterol biosynthetic process"/>
    <property type="evidence" value="ECO:0007669"/>
    <property type="project" value="TreeGrafter"/>
</dbReference>
<evidence type="ECO:0000256" key="15">
    <source>
        <dbReference type="ARBA" id="ARBA00023136"/>
    </source>
</evidence>
<evidence type="ECO:0000256" key="11">
    <source>
        <dbReference type="ARBA" id="ARBA00022989"/>
    </source>
</evidence>
<keyword evidence="14" id="KW-0446">Lipid-binding</keyword>
<keyword evidence="16" id="KW-1207">Sterol metabolism</keyword>
<dbReference type="PROSITE" id="PS00678">
    <property type="entry name" value="WD_REPEATS_1"/>
    <property type="match status" value="2"/>
</dbReference>
<evidence type="ECO:0000256" key="17">
    <source>
        <dbReference type="ARBA" id="ARBA00023180"/>
    </source>
</evidence>
<dbReference type="InterPro" id="IPR030225">
    <property type="entry name" value="SCAP"/>
</dbReference>
<dbReference type="GO" id="GO:0000139">
    <property type="term" value="C:Golgi membrane"/>
    <property type="evidence" value="ECO:0007669"/>
    <property type="project" value="UniProtKB-SubCell"/>
</dbReference>
<feature type="region of interest" description="Disordered" evidence="22">
    <location>
        <begin position="570"/>
        <end position="592"/>
    </location>
</feature>
<comment type="similarity">
    <text evidence="4">Belongs to the WD repeat SCAP family.</text>
</comment>
<dbReference type="GO" id="GO:0032934">
    <property type="term" value="F:sterol binding"/>
    <property type="evidence" value="ECO:0007669"/>
    <property type="project" value="InterPro"/>
</dbReference>
<dbReference type="GO" id="GO:0032933">
    <property type="term" value="P:SREBP signaling pathway"/>
    <property type="evidence" value="ECO:0007669"/>
    <property type="project" value="InterPro"/>
</dbReference>
<evidence type="ECO:0000256" key="5">
    <source>
        <dbReference type="ARBA" id="ARBA00019541"/>
    </source>
</evidence>
<dbReference type="InterPro" id="IPR057041">
    <property type="entry name" value="SCAP_N"/>
</dbReference>
<evidence type="ECO:0000256" key="7">
    <source>
        <dbReference type="ARBA" id="ARBA00022574"/>
    </source>
</evidence>
<comment type="subcellular location">
    <subcellularLocation>
        <location evidence="2">Cytoplasmic vesicle</location>
        <location evidence="2">COPII-coated vesicle membrane</location>
        <topology evidence="2">Multi-pass membrane protein</topology>
    </subcellularLocation>
    <subcellularLocation>
        <location evidence="1">Endoplasmic reticulum membrane</location>
        <topology evidence="1">Multi-pass membrane protein</topology>
    </subcellularLocation>
    <subcellularLocation>
        <location evidence="3">Golgi apparatus membrane</location>
        <topology evidence="3">Multi-pass membrane protein</topology>
    </subcellularLocation>
</comment>
<proteinExistence type="inferred from homology"/>
<keyword evidence="7 21" id="KW-0853">WD repeat</keyword>
<evidence type="ECO:0000256" key="4">
    <source>
        <dbReference type="ARBA" id="ARBA00007410"/>
    </source>
</evidence>
<dbReference type="GO" id="GO:0008203">
    <property type="term" value="P:cholesterol metabolic process"/>
    <property type="evidence" value="ECO:0007669"/>
    <property type="project" value="UniProtKB-KW"/>
</dbReference>
<evidence type="ECO:0000256" key="12">
    <source>
        <dbReference type="ARBA" id="ARBA00023034"/>
    </source>
</evidence>
<protein>
    <recommendedName>
        <fullName evidence="5">Sterol regulatory element-binding protein cleavage-activating protein</fullName>
    </recommendedName>
</protein>